<dbReference type="EMBL" id="NFZX01000008">
    <property type="protein sequence ID" value="RFA36017.1"/>
    <property type="molecule type" value="Genomic_DNA"/>
</dbReference>
<protein>
    <submittedName>
        <fullName evidence="2">Competence protein</fullName>
    </submittedName>
</protein>
<evidence type="ECO:0000313" key="2">
    <source>
        <dbReference type="EMBL" id="RFA36017.1"/>
    </source>
</evidence>
<evidence type="ECO:0000259" key="1">
    <source>
        <dbReference type="SMART" id="SM00849"/>
    </source>
</evidence>
<dbReference type="InterPro" id="IPR036866">
    <property type="entry name" value="RibonucZ/Hydroxyglut_hydro"/>
</dbReference>
<dbReference type="InterPro" id="IPR001279">
    <property type="entry name" value="Metallo-B-lactamas"/>
</dbReference>
<dbReference type="AlphaFoldDB" id="A0A3E0WVQ7"/>
<dbReference type="PANTHER" id="PTHR30619">
    <property type="entry name" value="DNA INTERNALIZATION/COMPETENCE PROTEIN COMEC/REC2"/>
    <property type="match status" value="1"/>
</dbReference>
<dbReference type="Gene3D" id="3.60.15.10">
    <property type="entry name" value="Ribonuclease Z/Hydroxyacylglutathione hydrolase-like"/>
    <property type="match status" value="1"/>
</dbReference>
<dbReference type="InterPro" id="IPR052159">
    <property type="entry name" value="Competence_DNA_uptake"/>
</dbReference>
<dbReference type="PANTHER" id="PTHR30619:SF7">
    <property type="entry name" value="BETA-LACTAMASE DOMAIN PROTEIN"/>
    <property type="match status" value="1"/>
</dbReference>
<dbReference type="SUPFAM" id="SSF56281">
    <property type="entry name" value="Metallo-hydrolase/oxidoreductase"/>
    <property type="match status" value="1"/>
</dbReference>
<organism evidence="2 3">
    <name type="scientific">Virgibacillus dokdonensis</name>
    <dbReference type="NCBI Taxonomy" id="302167"/>
    <lineage>
        <taxon>Bacteria</taxon>
        <taxon>Bacillati</taxon>
        <taxon>Bacillota</taxon>
        <taxon>Bacilli</taxon>
        <taxon>Bacillales</taxon>
        <taxon>Bacillaceae</taxon>
        <taxon>Virgibacillus</taxon>
    </lineage>
</organism>
<name>A0A3E0WVQ7_9BACI</name>
<dbReference type="CDD" id="cd07731">
    <property type="entry name" value="ComA-like_MBL-fold"/>
    <property type="match status" value="1"/>
</dbReference>
<proteinExistence type="predicted"/>
<dbReference type="SMART" id="SM00849">
    <property type="entry name" value="Lactamase_B"/>
    <property type="match status" value="1"/>
</dbReference>
<evidence type="ECO:0000313" key="3">
    <source>
        <dbReference type="Proteomes" id="UP000256488"/>
    </source>
</evidence>
<feature type="domain" description="Metallo-beta-lactamase" evidence="1">
    <location>
        <begin position="49"/>
        <end position="241"/>
    </location>
</feature>
<dbReference type="Proteomes" id="UP000256488">
    <property type="component" value="Unassembled WGS sequence"/>
</dbReference>
<dbReference type="Pfam" id="PF00753">
    <property type="entry name" value="Lactamase_B"/>
    <property type="match status" value="1"/>
</dbReference>
<accession>A0A3E0WVQ7</accession>
<comment type="caution">
    <text evidence="2">The sequence shown here is derived from an EMBL/GenBank/DDBJ whole genome shotgun (WGS) entry which is preliminary data.</text>
</comment>
<reference evidence="2 3" key="1">
    <citation type="submission" date="2017-05" db="EMBL/GenBank/DDBJ databases">
        <title>Virgibacillus sp. AK90 isolated from a saltern of Kakinada, India.</title>
        <authorList>
            <person name="Gupta V."/>
            <person name="Sidhu C."/>
            <person name="Korpole S."/>
            <person name="Pinnaka A.K."/>
        </authorList>
    </citation>
    <scope>NUCLEOTIDE SEQUENCE [LARGE SCALE GENOMIC DNA]</scope>
    <source>
        <strain evidence="2 3">AK90</strain>
    </source>
</reference>
<gene>
    <name evidence="2" type="ORF">CAI16_06170</name>
</gene>
<dbReference type="InterPro" id="IPR035681">
    <property type="entry name" value="ComA-like_MBL"/>
</dbReference>
<sequence length="297" mass="33824">MQRVQFLMYKRQHISIIILAIFITFIPFQPVHSDNVTKDMQVHFINVGQGDSIYIRTPSNKHILIDGGPPKYGKEVVNYLKQQGVKKLDLVVATHPDIDHIGGLVTVMKQLEIKKMLDSGKLHTTKRYSKYIQELVKQEIPISIAKMDEEIELDPLLNIQVLNTYQPSRSNNQSSIVLQVSYKQVDFLFMGDVEMEQEEDIRKKVDAPVEILKVAHHGSKTSSSLSFLQSIQPNIAILTYHTNNRYGHPVERVIHHLYKVGASIYSTGALGHLVIRTDGTTYMVEPEKEPYDALYAS</sequence>